<keyword evidence="1" id="KW-0808">Transferase</keyword>
<gene>
    <name evidence="1" type="ORF">LOK49_LG05G03341</name>
</gene>
<keyword evidence="2" id="KW-1185">Reference proteome</keyword>
<evidence type="ECO:0000313" key="1">
    <source>
        <dbReference type="EMBL" id="KAI8015847.1"/>
    </source>
</evidence>
<evidence type="ECO:0000313" key="2">
    <source>
        <dbReference type="Proteomes" id="UP001060215"/>
    </source>
</evidence>
<comment type="caution">
    <text evidence="1">The sequence shown here is derived from an EMBL/GenBank/DDBJ whole genome shotgun (WGS) entry which is preliminary data.</text>
</comment>
<organism evidence="1 2">
    <name type="scientific">Camellia lanceoleosa</name>
    <dbReference type="NCBI Taxonomy" id="1840588"/>
    <lineage>
        <taxon>Eukaryota</taxon>
        <taxon>Viridiplantae</taxon>
        <taxon>Streptophyta</taxon>
        <taxon>Embryophyta</taxon>
        <taxon>Tracheophyta</taxon>
        <taxon>Spermatophyta</taxon>
        <taxon>Magnoliopsida</taxon>
        <taxon>eudicotyledons</taxon>
        <taxon>Gunneridae</taxon>
        <taxon>Pentapetalae</taxon>
        <taxon>asterids</taxon>
        <taxon>Ericales</taxon>
        <taxon>Theaceae</taxon>
        <taxon>Camellia</taxon>
    </lineage>
</organism>
<sequence>MLVIPTSSTTRSTLNSGSSLSVEKPNDILISPNGVFAAGFHPVGDNAFTLAIWFAKSSSPTVVWTANRDQPVNGKASKLSLLKYGNLILTDAGQNTIWSTTTTTSAAMVQLALLNTGNLVLNSSTSSILWQSFDSPTDTLLPLQMFTRYTNLVSSRSLTNHSSGFYKLLFDNNNLLSLLYDGPEVSSIYWPDPQLMFWESGRTLFNSSKIAILDTSGYFVSSDFLKFKSADLGLGIQRRLTLDFDGNLRLYSLDEKTGNWTVTWQAMADPCRVHGLCGPNSICSYGSGSGRGCSCLPGHKVKNQSDWSYGCELEYNLPDDDRKASFVSVDHMRSYGYDYQSYGNSTLESCKEFCLHTLICKGFVFIFESGVYKCNFKSQLRNGRHSPNVIGTLYVKLNVSKKSGVFSSNAVPVKEMKLNCLSLGKNTIQLDRVYKTNDGNKLLNFLVWFACAIGVVEMLCILLISFLVFKKPNNSGPETQGYFLAAMKFKKFTYAEMKRATRGFSEEIGRGGHGVVYKGILPDHRIAAIKRLNEANEGEAEFLAEGDEEEGCERLETWVRKKMNGSEALWIEEIIDPVMMGGCERSTMENLVRVAVQCVEADTDARPTMREVVEMLLGHEDSHDTA</sequence>
<name>A0ACC0HSG4_9ERIC</name>
<dbReference type="Proteomes" id="UP001060215">
    <property type="component" value="Chromosome 4"/>
</dbReference>
<proteinExistence type="predicted"/>
<protein>
    <submittedName>
        <fullName evidence="1">Receptor protein kinase ZmPK1</fullName>
    </submittedName>
</protein>
<accession>A0ACC0HSG4</accession>
<keyword evidence="1" id="KW-0418">Kinase</keyword>
<reference evidence="1 2" key="1">
    <citation type="journal article" date="2022" name="Plant J.">
        <title>Chromosome-level genome of Camellia lanceoleosa provides a valuable resource for understanding genome evolution and self-incompatibility.</title>
        <authorList>
            <person name="Gong W."/>
            <person name="Xiao S."/>
            <person name="Wang L."/>
            <person name="Liao Z."/>
            <person name="Chang Y."/>
            <person name="Mo W."/>
            <person name="Hu G."/>
            <person name="Li W."/>
            <person name="Zhao G."/>
            <person name="Zhu H."/>
            <person name="Hu X."/>
            <person name="Ji K."/>
            <person name="Xiang X."/>
            <person name="Song Q."/>
            <person name="Yuan D."/>
            <person name="Jin S."/>
            <person name="Zhang L."/>
        </authorList>
    </citation>
    <scope>NUCLEOTIDE SEQUENCE [LARGE SCALE GENOMIC DNA]</scope>
    <source>
        <strain evidence="1">SQ_2022a</strain>
    </source>
</reference>
<dbReference type="EMBL" id="CM045761">
    <property type="protein sequence ID" value="KAI8015847.1"/>
    <property type="molecule type" value="Genomic_DNA"/>
</dbReference>
<keyword evidence="1" id="KW-0675">Receptor</keyword>